<dbReference type="EMBL" id="VIKU02000003">
    <property type="protein sequence ID" value="NHF59981.1"/>
    <property type="molecule type" value="Genomic_DNA"/>
</dbReference>
<comment type="caution">
    <text evidence="1">The sequence shown here is derived from an EMBL/GenBank/DDBJ whole genome shotgun (WGS) entry which is preliminary data.</text>
</comment>
<protein>
    <submittedName>
        <fullName evidence="1">Uncharacterized protein</fullName>
    </submittedName>
</protein>
<name>A0A967B0Q1_9FLAO</name>
<accession>A0A967B0Q1</accession>
<evidence type="ECO:0000313" key="1">
    <source>
        <dbReference type="EMBL" id="NHF59981.1"/>
    </source>
</evidence>
<sequence length="83" mass="9299">MEFYIQKEEELVLNISVQTDDDQNFALVPETPHLATSSCTHILLHVPNFQHTIHGNTMAARDQGVYLVSLEANNDLTIHRVGG</sequence>
<dbReference type="AlphaFoldDB" id="A0A967B0Q1"/>
<keyword evidence="2" id="KW-1185">Reference proteome</keyword>
<reference evidence="1" key="2">
    <citation type="submission" date="2020-03" db="EMBL/GenBank/DDBJ databases">
        <title>Flavobacteriaceae bacterium strain TP-CH-4, a member of the family Flavobacteriaceae isolated from a deep-sea seamount.</title>
        <authorList>
            <person name="Zhang D.-C."/>
        </authorList>
    </citation>
    <scope>NUCLEOTIDE SEQUENCE</scope>
    <source>
        <strain evidence="1">TP-CH-4</strain>
    </source>
</reference>
<reference evidence="1" key="1">
    <citation type="submission" date="2019-07" db="EMBL/GenBank/DDBJ databases">
        <authorList>
            <person name="De-Chao Zhang Q."/>
        </authorList>
    </citation>
    <scope>NUCLEOTIDE SEQUENCE</scope>
    <source>
        <strain evidence="1">TP-CH-4</strain>
    </source>
</reference>
<dbReference type="Proteomes" id="UP000707206">
    <property type="component" value="Unassembled WGS sequence"/>
</dbReference>
<gene>
    <name evidence="1" type="ORF">FK220_011555</name>
</gene>
<proteinExistence type="predicted"/>
<organism evidence="1 2">
    <name type="scientific">Pelagihabitans pacificus</name>
    <dbReference type="NCBI Taxonomy" id="2696054"/>
    <lineage>
        <taxon>Bacteria</taxon>
        <taxon>Pseudomonadati</taxon>
        <taxon>Bacteroidota</taxon>
        <taxon>Flavobacteriia</taxon>
        <taxon>Flavobacteriales</taxon>
        <taxon>Flavobacteriaceae</taxon>
        <taxon>Pelagihabitans</taxon>
    </lineage>
</organism>
<dbReference type="RefSeq" id="WP_152574486.1">
    <property type="nucleotide sequence ID" value="NZ_VIKU02000003.1"/>
</dbReference>
<evidence type="ECO:0000313" key="2">
    <source>
        <dbReference type="Proteomes" id="UP000707206"/>
    </source>
</evidence>